<dbReference type="AlphaFoldDB" id="A0A8R7V4Z4"/>
<sequence length="328" mass="35045">MEVVEEPPLDGVQRRLEPVEQLRRVLVVHEEAVVEVEAVAAGVVHEPEQRLVALGVDGRGAEPERGQHPPHGVRHQLRLGGVRVVLRAGHLHHAAPLALEDVEERLGARAAGRGVADADPVEHEREAGPAVARRLRAEHGVRADDVEVLGEAAQELLPGELLDGEHVGEERAAAEAVDGERAEHGLGGEDGGGQEDHVGLALAEVVRVGVEGRAEVRRGGRVVGAGVRQHRVPLPHQRPRQELPEVAEPHDGDLQARMLVVVVLLPLRFNDAGPVVERLPRSGRGMHGAEAERSSGHGEKAPPPPACRRRPVNGLEVGESRRPAAGGR</sequence>
<name>A0A8R7V4Z4_TRIUA</name>
<feature type="region of interest" description="Disordered" evidence="1">
    <location>
        <begin position="174"/>
        <end position="194"/>
    </location>
</feature>
<feature type="compositionally biased region" description="Basic and acidic residues" evidence="1">
    <location>
        <begin position="174"/>
        <end position="187"/>
    </location>
</feature>
<reference evidence="2" key="3">
    <citation type="submission" date="2022-06" db="UniProtKB">
        <authorList>
            <consortium name="EnsemblPlants"/>
        </authorList>
    </citation>
    <scope>IDENTIFICATION</scope>
</reference>
<dbReference type="Proteomes" id="UP000015106">
    <property type="component" value="Chromosome 7"/>
</dbReference>
<evidence type="ECO:0000256" key="1">
    <source>
        <dbReference type="SAM" id="MobiDB-lite"/>
    </source>
</evidence>
<feature type="compositionally biased region" description="Basic and acidic residues" evidence="1">
    <location>
        <begin position="287"/>
        <end position="300"/>
    </location>
</feature>
<accession>A0A8R7V4Z4</accession>
<proteinExistence type="predicted"/>
<reference evidence="2" key="2">
    <citation type="submission" date="2018-03" db="EMBL/GenBank/DDBJ databases">
        <title>The Triticum urartu genome reveals the dynamic nature of wheat genome evolution.</title>
        <authorList>
            <person name="Ling H."/>
            <person name="Ma B."/>
            <person name="Shi X."/>
            <person name="Liu H."/>
            <person name="Dong L."/>
            <person name="Sun H."/>
            <person name="Cao Y."/>
            <person name="Gao Q."/>
            <person name="Zheng S."/>
            <person name="Li Y."/>
            <person name="Yu Y."/>
            <person name="Du H."/>
            <person name="Qi M."/>
            <person name="Li Y."/>
            <person name="Yu H."/>
            <person name="Cui Y."/>
            <person name="Wang N."/>
            <person name="Chen C."/>
            <person name="Wu H."/>
            <person name="Zhao Y."/>
            <person name="Zhang J."/>
            <person name="Li Y."/>
            <person name="Zhou W."/>
            <person name="Zhang B."/>
            <person name="Hu W."/>
            <person name="Eijk M."/>
            <person name="Tang J."/>
            <person name="Witsenboer H."/>
            <person name="Zhao S."/>
            <person name="Li Z."/>
            <person name="Zhang A."/>
            <person name="Wang D."/>
            <person name="Liang C."/>
        </authorList>
    </citation>
    <scope>NUCLEOTIDE SEQUENCE [LARGE SCALE GENOMIC DNA]</scope>
    <source>
        <strain evidence="2">cv. G1812</strain>
    </source>
</reference>
<evidence type="ECO:0000313" key="2">
    <source>
        <dbReference type="EnsemblPlants" id="TuG1812G0700004424.01.T01.cds320736"/>
    </source>
</evidence>
<reference evidence="3" key="1">
    <citation type="journal article" date="2013" name="Nature">
        <title>Draft genome of the wheat A-genome progenitor Triticum urartu.</title>
        <authorList>
            <person name="Ling H.Q."/>
            <person name="Zhao S."/>
            <person name="Liu D."/>
            <person name="Wang J."/>
            <person name="Sun H."/>
            <person name="Zhang C."/>
            <person name="Fan H."/>
            <person name="Li D."/>
            <person name="Dong L."/>
            <person name="Tao Y."/>
            <person name="Gao C."/>
            <person name="Wu H."/>
            <person name="Li Y."/>
            <person name="Cui Y."/>
            <person name="Guo X."/>
            <person name="Zheng S."/>
            <person name="Wang B."/>
            <person name="Yu K."/>
            <person name="Liang Q."/>
            <person name="Yang W."/>
            <person name="Lou X."/>
            <person name="Chen J."/>
            <person name="Feng M."/>
            <person name="Jian J."/>
            <person name="Zhang X."/>
            <person name="Luo G."/>
            <person name="Jiang Y."/>
            <person name="Liu J."/>
            <person name="Wang Z."/>
            <person name="Sha Y."/>
            <person name="Zhang B."/>
            <person name="Wu H."/>
            <person name="Tang D."/>
            <person name="Shen Q."/>
            <person name="Xue P."/>
            <person name="Zou S."/>
            <person name="Wang X."/>
            <person name="Liu X."/>
            <person name="Wang F."/>
            <person name="Yang Y."/>
            <person name="An X."/>
            <person name="Dong Z."/>
            <person name="Zhang K."/>
            <person name="Zhang X."/>
            <person name="Luo M.C."/>
            <person name="Dvorak J."/>
            <person name="Tong Y."/>
            <person name="Wang J."/>
            <person name="Yang H."/>
            <person name="Li Z."/>
            <person name="Wang D."/>
            <person name="Zhang A."/>
            <person name="Wang J."/>
        </authorList>
    </citation>
    <scope>NUCLEOTIDE SEQUENCE</scope>
    <source>
        <strain evidence="3">cv. G1812</strain>
    </source>
</reference>
<keyword evidence="3" id="KW-1185">Reference proteome</keyword>
<evidence type="ECO:0000313" key="3">
    <source>
        <dbReference type="Proteomes" id="UP000015106"/>
    </source>
</evidence>
<protein>
    <submittedName>
        <fullName evidence="2">Uncharacterized protein</fullName>
    </submittedName>
</protein>
<organism evidence="2 3">
    <name type="scientific">Triticum urartu</name>
    <name type="common">Red wild einkorn</name>
    <name type="synonym">Crithodium urartu</name>
    <dbReference type="NCBI Taxonomy" id="4572"/>
    <lineage>
        <taxon>Eukaryota</taxon>
        <taxon>Viridiplantae</taxon>
        <taxon>Streptophyta</taxon>
        <taxon>Embryophyta</taxon>
        <taxon>Tracheophyta</taxon>
        <taxon>Spermatophyta</taxon>
        <taxon>Magnoliopsida</taxon>
        <taxon>Liliopsida</taxon>
        <taxon>Poales</taxon>
        <taxon>Poaceae</taxon>
        <taxon>BOP clade</taxon>
        <taxon>Pooideae</taxon>
        <taxon>Triticodae</taxon>
        <taxon>Triticeae</taxon>
        <taxon>Triticinae</taxon>
        <taxon>Triticum</taxon>
    </lineage>
</organism>
<dbReference type="EnsemblPlants" id="TuG1812G0700004424.01.T01">
    <property type="protein sequence ID" value="TuG1812G0700004424.01.T01.cds320736"/>
    <property type="gene ID" value="TuG1812G0700004424.01"/>
</dbReference>
<dbReference type="Gramene" id="TuG1812G0700004424.01.T01">
    <property type="protein sequence ID" value="TuG1812G0700004424.01.T01.cds320736"/>
    <property type="gene ID" value="TuG1812G0700004424.01"/>
</dbReference>
<feature type="region of interest" description="Disordered" evidence="1">
    <location>
        <begin position="276"/>
        <end position="328"/>
    </location>
</feature>